<evidence type="ECO:0000313" key="2">
    <source>
        <dbReference type="EMBL" id="MBB1163200.1"/>
    </source>
</evidence>
<dbReference type="InterPro" id="IPR052517">
    <property type="entry name" value="GlcG_carb_metab_protein"/>
</dbReference>
<dbReference type="PANTHER" id="PTHR34309:SF1">
    <property type="entry name" value="PROTEIN GLCG"/>
    <property type="match status" value="1"/>
</dbReference>
<dbReference type="AlphaFoldDB" id="A0A839HU29"/>
<dbReference type="RefSeq" id="WP_182665897.1">
    <property type="nucleotide sequence ID" value="NZ_JACIVI010000007.1"/>
</dbReference>
<organism evidence="2 3">
    <name type="scientific">Aquariibacter albus</name>
    <dbReference type="NCBI Taxonomy" id="2759899"/>
    <lineage>
        <taxon>Bacteria</taxon>
        <taxon>Pseudomonadati</taxon>
        <taxon>Pseudomonadota</taxon>
        <taxon>Betaproteobacteria</taxon>
        <taxon>Burkholderiales</taxon>
        <taxon>Sphaerotilaceae</taxon>
        <taxon>Aquariibacter</taxon>
    </lineage>
</organism>
<evidence type="ECO:0000256" key="1">
    <source>
        <dbReference type="SAM" id="SignalP"/>
    </source>
</evidence>
<dbReference type="EMBL" id="JACIVI010000007">
    <property type="protein sequence ID" value="MBB1163200.1"/>
    <property type="molecule type" value="Genomic_DNA"/>
</dbReference>
<accession>A0A839HU29</accession>
<dbReference type="InterPro" id="IPR005624">
    <property type="entry name" value="PduO/GlcC-like"/>
</dbReference>
<protein>
    <submittedName>
        <fullName evidence="2">Heme-binding protein</fullName>
    </submittedName>
</protein>
<keyword evidence="3" id="KW-1185">Reference proteome</keyword>
<comment type="caution">
    <text evidence="2">The sequence shown here is derived from an EMBL/GenBank/DDBJ whole genome shotgun (WGS) entry which is preliminary data.</text>
</comment>
<dbReference type="Pfam" id="PF03928">
    <property type="entry name" value="HbpS-like"/>
    <property type="match status" value="1"/>
</dbReference>
<gene>
    <name evidence="2" type="ORF">H4F90_14600</name>
</gene>
<dbReference type="InterPro" id="IPR038084">
    <property type="entry name" value="PduO/GlcC-like_sf"/>
</dbReference>
<sequence>MVDATLNLQTLSSAAAHAAVAAAVAHARTLGVAVNVAVVDAGGQLLAFLRMDGAFLQSIDIAIDKAYTALGFGFPTEAWAGLFATDPLLQTGLGVRPRLVVLGGGVPAYAGAARVGAIGVSGASAAQDAACARAALAALGLQDAAAS</sequence>
<keyword evidence="1" id="KW-0732">Signal</keyword>
<feature type="signal peptide" evidence="1">
    <location>
        <begin position="1"/>
        <end position="18"/>
    </location>
</feature>
<proteinExistence type="predicted"/>
<dbReference type="PANTHER" id="PTHR34309">
    <property type="entry name" value="SLR1406 PROTEIN"/>
    <property type="match status" value="1"/>
</dbReference>
<feature type="chain" id="PRO_5032810777" evidence="1">
    <location>
        <begin position="19"/>
        <end position="147"/>
    </location>
</feature>
<name>A0A839HU29_9BURK</name>
<dbReference type="Proteomes" id="UP000586093">
    <property type="component" value="Unassembled WGS sequence"/>
</dbReference>
<reference evidence="2 3" key="1">
    <citation type="submission" date="2020-08" db="EMBL/GenBank/DDBJ databases">
        <title>Aquariorum lacteus gen. nov., sp. nov., a new member of the family Comamonadaceae, isolated from freshwater aquarium.</title>
        <authorList>
            <person name="Chun S.-J."/>
        </authorList>
    </citation>
    <scope>NUCLEOTIDE SEQUENCE [LARGE SCALE GENOMIC DNA]</scope>
    <source>
        <strain evidence="2 3">SJAQ100</strain>
    </source>
</reference>
<evidence type="ECO:0000313" key="3">
    <source>
        <dbReference type="Proteomes" id="UP000586093"/>
    </source>
</evidence>
<dbReference type="Gene3D" id="3.30.450.150">
    <property type="entry name" value="Haem-degrading domain"/>
    <property type="match status" value="1"/>
</dbReference>
<dbReference type="SUPFAM" id="SSF143744">
    <property type="entry name" value="GlcG-like"/>
    <property type="match status" value="1"/>
</dbReference>